<dbReference type="InterPro" id="IPR038717">
    <property type="entry name" value="Tc1-like_DDE_dom"/>
</dbReference>
<gene>
    <name evidence="2" type="ORF">OG477_42695</name>
</gene>
<dbReference type="Pfam" id="PF13358">
    <property type="entry name" value="DDE_3"/>
    <property type="match status" value="1"/>
</dbReference>
<accession>A0AAU1ICX3</accession>
<name>A0AAU1ICX3_9ACTN</name>
<protein>
    <submittedName>
        <fullName evidence="2">Transposase</fullName>
    </submittedName>
</protein>
<proteinExistence type="predicted"/>
<reference evidence="2" key="1">
    <citation type="submission" date="2022-10" db="EMBL/GenBank/DDBJ databases">
        <title>The complete genomes of actinobacterial strains from the NBC collection.</title>
        <authorList>
            <person name="Joergensen T.S."/>
            <person name="Alvarez Arevalo M."/>
            <person name="Sterndorff E.B."/>
            <person name="Faurdal D."/>
            <person name="Vuksanovic O."/>
            <person name="Mourched A.-S."/>
            <person name="Charusanti P."/>
            <person name="Shaw S."/>
            <person name="Blin K."/>
            <person name="Weber T."/>
        </authorList>
    </citation>
    <scope>NUCLEOTIDE SEQUENCE</scope>
    <source>
        <strain evidence="2">NBC 00180</strain>
    </source>
</reference>
<sequence length="200" mass="22277">MISADEKTSVQARCRCHPTLAPGQARAMRVNHTYGRGGALAYLAAYDVHRARVFGRCEPRTGIVPFMNLVTQVMSIEPYASAKRVFWIVDNGSSHRGKKAAARLTAAFPNAVLVHTPVHASWLNQVEIFFSVVQRKVVAPNDFTDLNEVADRLRAFEDRYNATAQPFQWRFTTSDLDGLLARLDQHTAGRHEESSAAPAR</sequence>
<evidence type="ECO:0000259" key="1">
    <source>
        <dbReference type="Pfam" id="PF13358"/>
    </source>
</evidence>
<evidence type="ECO:0000313" key="2">
    <source>
        <dbReference type="EMBL" id="WTP91560.1"/>
    </source>
</evidence>
<organism evidence="2">
    <name type="scientific">Streptomyces sp. NBC_00180</name>
    <dbReference type="NCBI Taxonomy" id="2903632"/>
    <lineage>
        <taxon>Bacteria</taxon>
        <taxon>Bacillati</taxon>
        <taxon>Actinomycetota</taxon>
        <taxon>Actinomycetes</taxon>
        <taxon>Kitasatosporales</taxon>
        <taxon>Streptomycetaceae</taxon>
        <taxon>Streptomyces</taxon>
    </lineage>
</organism>
<feature type="domain" description="Tc1-like transposase DDE" evidence="1">
    <location>
        <begin position="4"/>
        <end position="148"/>
    </location>
</feature>
<dbReference type="EMBL" id="CP108140">
    <property type="protein sequence ID" value="WTP91560.1"/>
    <property type="molecule type" value="Genomic_DNA"/>
</dbReference>
<dbReference type="AlphaFoldDB" id="A0AAU1ICX3"/>